<dbReference type="Pfam" id="PF02995">
    <property type="entry name" value="DUF229"/>
    <property type="match status" value="1"/>
</dbReference>
<name>A0A8J2KLX5_9HEXA</name>
<accession>A0A8J2KLX5</accession>
<dbReference type="PANTHER" id="PTHR10974">
    <property type="entry name" value="FI08016P-RELATED"/>
    <property type="match status" value="1"/>
</dbReference>
<organism evidence="1 2">
    <name type="scientific">Allacma fusca</name>
    <dbReference type="NCBI Taxonomy" id="39272"/>
    <lineage>
        <taxon>Eukaryota</taxon>
        <taxon>Metazoa</taxon>
        <taxon>Ecdysozoa</taxon>
        <taxon>Arthropoda</taxon>
        <taxon>Hexapoda</taxon>
        <taxon>Collembola</taxon>
        <taxon>Symphypleona</taxon>
        <taxon>Sminthuridae</taxon>
        <taxon>Allacma</taxon>
    </lineage>
</organism>
<proteinExistence type="predicted"/>
<reference evidence="1" key="1">
    <citation type="submission" date="2021-06" db="EMBL/GenBank/DDBJ databases">
        <authorList>
            <person name="Hodson N. C."/>
            <person name="Mongue J. A."/>
            <person name="Jaron S. K."/>
        </authorList>
    </citation>
    <scope>NUCLEOTIDE SEQUENCE</scope>
</reference>
<dbReference type="EMBL" id="CAJVCH010354903">
    <property type="protein sequence ID" value="CAG7815871.1"/>
    <property type="molecule type" value="Genomic_DNA"/>
</dbReference>
<gene>
    <name evidence="1" type="ORF">AFUS01_LOCUS26520</name>
</gene>
<comment type="caution">
    <text evidence="1">The sequence shown here is derived from an EMBL/GenBank/DDBJ whole genome shotgun (WGS) entry which is preliminary data.</text>
</comment>
<evidence type="ECO:0000313" key="1">
    <source>
        <dbReference type="EMBL" id="CAG7815871.1"/>
    </source>
</evidence>
<dbReference type="OrthoDB" id="96314at2759"/>
<dbReference type="AlphaFoldDB" id="A0A8J2KLX5"/>
<dbReference type="Proteomes" id="UP000708208">
    <property type="component" value="Unassembled WGS sequence"/>
</dbReference>
<sequence length="439" mass="50869">VAILFLVTYVYHHISSSTHQNYSLLKNLRLNDEKKNQLRYAISVDNCETPALENASAEYIESYKDRKYLQKEIENICSKFPDFSKIENDTLYLTNQNVSDCCVSSITRPWKDPQDDYVLNSTCVPFTNEKIDISGLEFLMVTCKDQKSSQSPLYNFHAHVPTPPREQNFSEVYQKPGTSSTACTSWISLGIIHQENRPSFFEDDPIVGTFNYGGQIGFEEQPTTLYTRPLMIYHTKMTKRDTLNYYKRYCFGQRNVIQFLLDYHFKILDILSEVPTFQVTWPCWPQHDLGGSLRILDDTYSNFFKTVSENKQILENTLLIVTSDHGFYSKQENRYPVSFNGLVERRNVPLFIRLPDKLRRVYPEMQENLGMNSKSITSHYDIYQTLLHIAKMAGNVDPLTNLTTHGASLLSKIPQNRTCKEARIPKTMCLCQLDTNSFN</sequence>
<feature type="non-terminal residue" evidence="1">
    <location>
        <position position="1"/>
    </location>
</feature>
<dbReference type="InterPro" id="IPR004245">
    <property type="entry name" value="DUF229"/>
</dbReference>
<dbReference type="GO" id="GO:0005615">
    <property type="term" value="C:extracellular space"/>
    <property type="evidence" value="ECO:0007669"/>
    <property type="project" value="TreeGrafter"/>
</dbReference>
<keyword evidence="2" id="KW-1185">Reference proteome</keyword>
<dbReference type="PANTHER" id="PTHR10974:SF1">
    <property type="entry name" value="FI08016P-RELATED"/>
    <property type="match status" value="1"/>
</dbReference>
<evidence type="ECO:0008006" key="3">
    <source>
        <dbReference type="Google" id="ProtNLM"/>
    </source>
</evidence>
<protein>
    <recommendedName>
        <fullName evidence="3">Sulfatase N-terminal domain-containing protein</fullName>
    </recommendedName>
</protein>
<evidence type="ECO:0000313" key="2">
    <source>
        <dbReference type="Proteomes" id="UP000708208"/>
    </source>
</evidence>